<dbReference type="OrthoDB" id="9781415at2"/>
<evidence type="ECO:0000313" key="2">
    <source>
        <dbReference type="EMBL" id="CUH51239.1"/>
    </source>
</evidence>
<organism evidence="2 3">
    <name type="scientific">Shimia marina</name>
    <dbReference type="NCBI Taxonomy" id="321267"/>
    <lineage>
        <taxon>Bacteria</taxon>
        <taxon>Pseudomonadati</taxon>
        <taxon>Pseudomonadota</taxon>
        <taxon>Alphaproteobacteria</taxon>
        <taxon>Rhodobacterales</taxon>
        <taxon>Roseobacteraceae</taxon>
    </lineage>
</organism>
<reference evidence="2 3" key="1">
    <citation type="submission" date="2015-09" db="EMBL/GenBank/DDBJ databases">
        <authorList>
            <consortium name="Swine Surveillance"/>
        </authorList>
    </citation>
    <scope>NUCLEOTIDE SEQUENCE [LARGE SCALE GENOMIC DNA]</scope>
    <source>
        <strain evidence="2 3">CECT 7688</strain>
    </source>
</reference>
<dbReference type="InterPro" id="IPR013078">
    <property type="entry name" value="His_Pase_superF_clade-1"/>
</dbReference>
<dbReference type="SMART" id="SM00855">
    <property type="entry name" value="PGAM"/>
    <property type="match status" value="1"/>
</dbReference>
<evidence type="ECO:0000256" key="1">
    <source>
        <dbReference type="PIRSR" id="PIRSR613078-2"/>
    </source>
</evidence>
<dbReference type="EMBL" id="CYPW01000006">
    <property type="protein sequence ID" value="CUH51239.1"/>
    <property type="molecule type" value="Genomic_DNA"/>
</dbReference>
<dbReference type="STRING" id="321267.SHM7688_00673"/>
<gene>
    <name evidence="2" type="primary">pspA</name>
    <name evidence="2" type="ORF">SHM7688_00673</name>
</gene>
<dbReference type="InterPro" id="IPR050275">
    <property type="entry name" value="PGM_Phosphatase"/>
</dbReference>
<evidence type="ECO:0000313" key="3">
    <source>
        <dbReference type="Proteomes" id="UP000054823"/>
    </source>
</evidence>
<dbReference type="AlphaFoldDB" id="A0A0P1F6W7"/>
<proteinExistence type="predicted"/>
<dbReference type="InterPro" id="IPR029033">
    <property type="entry name" value="His_PPase_superfam"/>
</dbReference>
<name>A0A0P1F6W7_9RHOB</name>
<feature type="binding site" evidence="1">
    <location>
        <begin position="8"/>
        <end position="15"/>
    </location>
    <ligand>
        <name>substrate</name>
    </ligand>
</feature>
<dbReference type="PANTHER" id="PTHR48100:SF1">
    <property type="entry name" value="HISTIDINE PHOSPHATASE FAMILY PROTEIN-RELATED"/>
    <property type="match status" value="1"/>
</dbReference>
<dbReference type="PANTHER" id="PTHR48100">
    <property type="entry name" value="BROAD-SPECIFICITY PHOSPHATASE YOR283W-RELATED"/>
    <property type="match status" value="1"/>
</dbReference>
<dbReference type="RefSeq" id="WP_058238572.1">
    <property type="nucleotide sequence ID" value="NZ_CYPW01000006.1"/>
</dbReference>
<dbReference type="EC" id="3.1.3.3" evidence="2"/>
<dbReference type="GO" id="GO:0005737">
    <property type="term" value="C:cytoplasm"/>
    <property type="evidence" value="ECO:0007669"/>
    <property type="project" value="TreeGrafter"/>
</dbReference>
<protein>
    <submittedName>
        <fullName evidence="2">Phosphoserine phosphatase 1</fullName>
        <ecNumber evidence="2">3.1.3.3</ecNumber>
    </submittedName>
</protein>
<dbReference type="Pfam" id="PF00300">
    <property type="entry name" value="His_Phos_1"/>
    <property type="match status" value="1"/>
</dbReference>
<feature type="binding site" evidence="1">
    <location>
        <position position="57"/>
    </location>
    <ligand>
        <name>substrate</name>
    </ligand>
</feature>
<dbReference type="Gene3D" id="3.40.50.1240">
    <property type="entry name" value="Phosphoglycerate mutase-like"/>
    <property type="match status" value="1"/>
</dbReference>
<dbReference type="GO" id="GO:0016791">
    <property type="term" value="F:phosphatase activity"/>
    <property type="evidence" value="ECO:0007669"/>
    <property type="project" value="TreeGrafter"/>
</dbReference>
<keyword evidence="2" id="KW-0378">Hydrolase</keyword>
<accession>A0A0P1F6W7</accession>
<dbReference type="Proteomes" id="UP000054823">
    <property type="component" value="Unassembled WGS sequence"/>
</dbReference>
<dbReference type="SUPFAM" id="SSF53254">
    <property type="entry name" value="Phosphoglycerate mutase-like"/>
    <property type="match status" value="1"/>
</dbReference>
<keyword evidence="3" id="KW-1185">Reference proteome</keyword>
<sequence>MIRFAMMRHGHTAWNRAHRIQGRTDIPLDDQARADLSAFALPQDWREVDLYATPLSRARETAQIVAGRQAQVVDALIEMDWGRWEGQKGVDLKADPKSGFRDIEQWGWGYRPPGGESAAEVWDRVAPWLFGLKRDSLAVCHIGTMRMVLAKAHGWDFDGPAPFAVKRNRLFVVELHGDMVRVANPEIIRLERRDA</sequence>
<dbReference type="CDD" id="cd07067">
    <property type="entry name" value="HP_PGM_like"/>
    <property type="match status" value="1"/>
</dbReference>